<dbReference type="EMBL" id="GBRH01186040">
    <property type="protein sequence ID" value="JAE11856.1"/>
    <property type="molecule type" value="Transcribed_RNA"/>
</dbReference>
<proteinExistence type="predicted"/>
<accession>A0A0A9FNI8</accession>
<dbReference type="AlphaFoldDB" id="A0A0A9FNI8"/>
<sequence length="18" mass="1948">MKKMVHRAAVQLAALPPS</sequence>
<evidence type="ECO:0000313" key="1">
    <source>
        <dbReference type="EMBL" id="JAE11856.1"/>
    </source>
</evidence>
<reference evidence="1" key="1">
    <citation type="submission" date="2014-09" db="EMBL/GenBank/DDBJ databases">
        <authorList>
            <person name="Magalhaes I.L.F."/>
            <person name="Oliveira U."/>
            <person name="Santos F.R."/>
            <person name="Vidigal T.H.D.A."/>
            <person name="Brescovit A.D."/>
            <person name="Santos A.J."/>
        </authorList>
    </citation>
    <scope>NUCLEOTIDE SEQUENCE</scope>
    <source>
        <tissue evidence="1">Shoot tissue taken approximately 20 cm above the soil surface</tissue>
    </source>
</reference>
<name>A0A0A9FNI8_ARUDO</name>
<protein>
    <submittedName>
        <fullName evidence="1">Uncharacterized protein</fullName>
    </submittedName>
</protein>
<organism evidence="1">
    <name type="scientific">Arundo donax</name>
    <name type="common">Giant reed</name>
    <name type="synonym">Donax arundinaceus</name>
    <dbReference type="NCBI Taxonomy" id="35708"/>
    <lineage>
        <taxon>Eukaryota</taxon>
        <taxon>Viridiplantae</taxon>
        <taxon>Streptophyta</taxon>
        <taxon>Embryophyta</taxon>
        <taxon>Tracheophyta</taxon>
        <taxon>Spermatophyta</taxon>
        <taxon>Magnoliopsida</taxon>
        <taxon>Liliopsida</taxon>
        <taxon>Poales</taxon>
        <taxon>Poaceae</taxon>
        <taxon>PACMAD clade</taxon>
        <taxon>Arundinoideae</taxon>
        <taxon>Arundineae</taxon>
        <taxon>Arundo</taxon>
    </lineage>
</organism>
<reference evidence="1" key="2">
    <citation type="journal article" date="2015" name="Data Brief">
        <title>Shoot transcriptome of the giant reed, Arundo donax.</title>
        <authorList>
            <person name="Barrero R.A."/>
            <person name="Guerrero F.D."/>
            <person name="Moolhuijzen P."/>
            <person name="Goolsby J.A."/>
            <person name="Tidwell J."/>
            <person name="Bellgard S.E."/>
            <person name="Bellgard M.I."/>
        </authorList>
    </citation>
    <scope>NUCLEOTIDE SEQUENCE</scope>
    <source>
        <tissue evidence="1">Shoot tissue taken approximately 20 cm above the soil surface</tissue>
    </source>
</reference>